<dbReference type="AlphaFoldDB" id="A0A0H3GCY0"/>
<dbReference type="HOGENOM" id="CLU_115337_0_0_9"/>
<name>A0A0H3GCY0_LISM4</name>
<sequence length="207" mass="23833">MHKTFISYHHAGEQDLKEAIIRKGVAGGEFIDKSVSDGDINTDLSEDTIMRKIRSEYIQDSTVVVVLIGEDTTQRPYVNSEIQAALWSNPTGLIGVVRDELYDKVYTKKKCNYEGCSCGASLRSPTYEFNNKIPFLVRMNHYALEYNKSTYPHFEDSESFCGIYKYSYFINNMETLIDEAFDKRTKSYELRKRNGEGVRTITNPYGY</sequence>
<evidence type="ECO:0000313" key="2">
    <source>
        <dbReference type="EMBL" id="AEO05098.1"/>
    </source>
</evidence>
<feature type="domain" description="Thoeris protein ThsB TIR-like" evidence="1">
    <location>
        <begin position="5"/>
        <end position="98"/>
    </location>
</feature>
<dbReference type="Proteomes" id="UP000001288">
    <property type="component" value="Chromosome"/>
</dbReference>
<accession>A0A0H3GCY0</accession>
<gene>
    <name evidence="2" type="ordered locus">LMRG_02891</name>
</gene>
<dbReference type="KEGG" id="lmt:LMRG_02891"/>
<dbReference type="SUPFAM" id="SSF52206">
    <property type="entry name" value="Hypothetical protein MTH538"/>
    <property type="match status" value="1"/>
</dbReference>
<proteinExistence type="predicted"/>
<dbReference type="Pfam" id="PF08937">
    <property type="entry name" value="ThsB_TIR"/>
    <property type="match status" value="1"/>
</dbReference>
<protein>
    <recommendedName>
        <fullName evidence="1">Thoeris protein ThsB TIR-like domain-containing protein</fullName>
    </recommendedName>
</protein>
<dbReference type="RefSeq" id="WP_014600364.1">
    <property type="nucleotide sequence ID" value="NC_017544.1"/>
</dbReference>
<organism evidence="2 3">
    <name type="scientific">Listeria monocytogenes serotype 1/2a (strain 10403S)</name>
    <dbReference type="NCBI Taxonomy" id="393133"/>
    <lineage>
        <taxon>Bacteria</taxon>
        <taxon>Bacillati</taxon>
        <taxon>Bacillota</taxon>
        <taxon>Bacilli</taxon>
        <taxon>Bacillales</taxon>
        <taxon>Listeriaceae</taxon>
        <taxon>Listeria</taxon>
    </lineage>
</organism>
<dbReference type="InterPro" id="IPR036490">
    <property type="entry name" value="ThsB_TIR-like_sf"/>
</dbReference>
<dbReference type="Gene3D" id="3.40.50.11200">
    <property type="match status" value="1"/>
</dbReference>
<reference evidence="3" key="1">
    <citation type="submission" date="2010-04" db="EMBL/GenBank/DDBJ databases">
        <title>The genome sequence of Listeria monocytogenes strain 10403S.</title>
        <authorList>
            <consortium name="The Broad Institute Genome Sequencing Platform"/>
            <consortium name="The Broad Institute Genome Sequencing Center for Infectious Disease"/>
            <person name="Borowsky M."/>
            <person name="Borodovsky M."/>
            <person name="Young S.K."/>
            <person name="Zeng Q."/>
            <person name="Koehrsen M."/>
            <person name="Fitzgerald M."/>
            <person name="Wiedmann M."/>
            <person name="Swaminathan B."/>
            <person name="Lauer P."/>
            <person name="Portnoy D."/>
            <person name="Cossart P."/>
            <person name="Buchrieser C."/>
            <person name="Higgins D."/>
            <person name="Abouelleil A."/>
            <person name="Alvarado L."/>
            <person name="Arachchi H.M."/>
            <person name="Berlin A."/>
            <person name="Borenstein D."/>
            <person name="Brown A."/>
            <person name="Chapman S.B."/>
            <person name="Chen Z."/>
            <person name="Dunbar C.D."/>
            <person name="Engels R."/>
            <person name="Freedman E."/>
            <person name="Gearin G."/>
            <person name="Gellesch M."/>
            <person name="Goldberg J."/>
            <person name="Griggs A."/>
            <person name="Gujja S."/>
            <person name="Heilman E."/>
            <person name="Heiman D."/>
            <person name="Howarth C."/>
            <person name="Jen D."/>
            <person name="Larson L."/>
            <person name="Lui A."/>
            <person name="MacDonald J."/>
            <person name="Mehta T."/>
            <person name="Montmayeur A."/>
            <person name="Neiman D."/>
            <person name="Park D."/>
            <person name="Pearson M."/>
            <person name="Priest M."/>
            <person name="Richards J."/>
            <person name="Roberts A."/>
            <person name="Saif S."/>
            <person name="Shea T."/>
            <person name="Shenoy N."/>
            <person name="Sisk P."/>
            <person name="Stolte C."/>
            <person name="Sykes S."/>
            <person name="Walk T."/>
            <person name="White J."/>
            <person name="Yandava C."/>
            <person name="Haas B."/>
            <person name="Nusbaum C."/>
            <person name="Birren B."/>
        </authorList>
    </citation>
    <scope>NUCLEOTIDE SEQUENCE [LARGE SCALE GENOMIC DNA]</scope>
    <source>
        <strain evidence="3">10403S</strain>
    </source>
</reference>
<dbReference type="EMBL" id="CP002002">
    <property type="protein sequence ID" value="AEO05098.1"/>
    <property type="molecule type" value="Genomic_DNA"/>
</dbReference>
<dbReference type="InterPro" id="IPR015032">
    <property type="entry name" value="ThsB__TIR-like_domain"/>
</dbReference>
<evidence type="ECO:0000313" key="3">
    <source>
        <dbReference type="Proteomes" id="UP000001288"/>
    </source>
</evidence>
<evidence type="ECO:0000259" key="1">
    <source>
        <dbReference type="Pfam" id="PF08937"/>
    </source>
</evidence>